<accession>A0ABV3TAU0</accession>
<dbReference type="PANTHER" id="PTHR32063:SF0">
    <property type="entry name" value="SWARMING MOTILITY PROTEIN SWRC"/>
    <property type="match status" value="1"/>
</dbReference>
<feature type="transmembrane region" description="Helical" evidence="1">
    <location>
        <begin position="383"/>
        <end position="407"/>
    </location>
</feature>
<dbReference type="Gene3D" id="3.30.2090.10">
    <property type="entry name" value="Multidrug efflux transporter AcrB TolC docking domain, DN and DC subdomains"/>
    <property type="match status" value="2"/>
</dbReference>
<proteinExistence type="predicted"/>
<gene>
    <name evidence="2" type="ORF">V6X73_03225</name>
</gene>
<dbReference type="Gene3D" id="3.30.70.1440">
    <property type="entry name" value="Multidrug efflux transporter AcrB pore domain"/>
    <property type="match status" value="1"/>
</dbReference>
<evidence type="ECO:0000256" key="1">
    <source>
        <dbReference type="SAM" id="Phobius"/>
    </source>
</evidence>
<feature type="transmembrane region" description="Helical" evidence="1">
    <location>
        <begin position="960"/>
        <end position="979"/>
    </location>
</feature>
<dbReference type="Proteomes" id="UP001556709">
    <property type="component" value="Unassembled WGS sequence"/>
</dbReference>
<dbReference type="Gene3D" id="3.30.70.1320">
    <property type="entry name" value="Multidrug efflux transporter AcrB pore domain like"/>
    <property type="match status" value="1"/>
</dbReference>
<feature type="transmembrane region" description="Helical" evidence="1">
    <location>
        <begin position="525"/>
        <end position="547"/>
    </location>
</feature>
<feature type="transmembrane region" description="Helical" evidence="1">
    <location>
        <begin position="428"/>
        <end position="453"/>
    </location>
</feature>
<dbReference type="SUPFAM" id="SSF82866">
    <property type="entry name" value="Multidrug efflux transporter AcrB transmembrane domain"/>
    <property type="match status" value="2"/>
</dbReference>
<feature type="transmembrane region" description="Helical" evidence="1">
    <location>
        <begin position="999"/>
        <end position="1028"/>
    </location>
</feature>
<dbReference type="RefSeq" id="WP_367957764.1">
    <property type="nucleotide sequence ID" value="NZ_JBAKFH010000006.1"/>
</dbReference>
<feature type="transmembrane region" description="Helical" evidence="1">
    <location>
        <begin position="357"/>
        <end position="377"/>
    </location>
</feature>
<keyword evidence="1" id="KW-0472">Membrane</keyword>
<keyword evidence="3" id="KW-1185">Reference proteome</keyword>
<dbReference type="SUPFAM" id="SSF82714">
    <property type="entry name" value="Multidrug efflux transporter AcrB TolC docking domain, DN and DC subdomains"/>
    <property type="match status" value="2"/>
</dbReference>
<dbReference type="Pfam" id="PF00873">
    <property type="entry name" value="ACR_tran"/>
    <property type="match status" value="1"/>
</dbReference>
<reference evidence="2 3" key="1">
    <citation type="submission" date="2024-02" db="EMBL/GenBank/DDBJ databases">
        <title>New especies of Spiribacter isolated from saline water.</title>
        <authorList>
            <person name="Leon M.J."/>
            <person name="De La Haba R."/>
            <person name="Sanchez-Porro C."/>
            <person name="Ventosa A."/>
        </authorList>
    </citation>
    <scope>NUCLEOTIDE SEQUENCE [LARGE SCALE GENOMIC DNA]</scope>
    <source>
        <strain evidence="3">ag22IC6-390</strain>
    </source>
</reference>
<protein>
    <submittedName>
        <fullName evidence="2">Efflux RND transporter permease subunit</fullName>
    </submittedName>
</protein>
<dbReference type="Gene3D" id="3.30.70.1430">
    <property type="entry name" value="Multidrug efflux transporter AcrB pore domain"/>
    <property type="match status" value="2"/>
</dbReference>
<feature type="transmembrane region" description="Helical" evidence="1">
    <location>
        <begin position="913"/>
        <end position="939"/>
    </location>
</feature>
<sequence>MRALIDAAFSRSRSVSFVLLLIVAMGVVAYQDIPKEAEPDVNIPIIYVSMAYEGISPEDAERLLVRPMERELSTIEGLNEIKGTSTEGFASVLLEFDAGFDADRALDDVREGVDIARSELPQGVEEPRVNEVNVALFPVLTVALSGPVPERALIDAAEQLQDRIEAVPGVLEADIGGNREELLEVAVDDRVMQTYDVSYADLFNLVDRNNRLIAAGALDTGAGRLSVKVPGVIESMDDVLNLPVKVADDRVVTFSDVAEVRRTFKDPDEFARINGEPAVTLEVSKRVGANIIQVNDQVRRIVGGMQPQWPASLEVTYLQDRSEDIRTMLRDLQNNVMTAVVLVMIVVVAAMGWRPALLVGLAIPGAFLAGILVVHALGYTMNIVVLFSLILVVGMLVDAAIVVVELAERRMTEGWSPRDAYRYGARRMSWPIIAATVTTLAVFVPLLFWGGIVGQFMKYLPITVIITLAASLAMALIFIPVLGGWLARPQQAQGAHQRRVTIAERGDLNQLDGFSGRYIRLLRGALQMPGTVFVLLLAFVVATYIAYSRLGAGVEFFPSTEPDYARIQIQARGDMSVHEKDALVREVETRVMAFDEVDFAYARTFADPTRTGGQSVARDAIGVVQLEFVDWSQRRPAASIIRDIRAAVADVPGVRVQITEQQEGPGQAKPVELQVTGLPDQLPAGVAQLRERMGSLGGFADVEDNRPLPGIEWALQVDRQKAARYGADVQLVGNAVQLVTNGVLIADYRPDDADDELDIRVRYPVAERNLDSLGELRVPTRFGQVPVSNFVDFQPAPRTGTLERINGQRVLTVNADVQAGRLVDERVQALRRSLADEPLAGDVQVLFKGEDEDQREAQAFLSRAFVVAIALMAIILVTQFNSLYQTLLVLSAIVLSTAGVLLGLMLTQRPFGIVMGGVGMIALAGIVVNNNIVLIDTYNGLRGEGMPVQEAILRTAAQRLRPVLLTSVTTVLGLMPMVLKLNVDLLGRSIEFNAPSTQWWAQLSATIAGGLSFATVLTLLLTPCLLMLGHRVSQRLGGWRQRWQSAGA</sequence>
<keyword evidence="1" id="KW-1133">Transmembrane helix</keyword>
<feature type="transmembrane region" description="Helical" evidence="1">
    <location>
        <begin position="860"/>
        <end position="880"/>
    </location>
</feature>
<evidence type="ECO:0000313" key="2">
    <source>
        <dbReference type="EMBL" id="MEX0468742.1"/>
    </source>
</evidence>
<dbReference type="InterPro" id="IPR001036">
    <property type="entry name" value="Acrflvin-R"/>
</dbReference>
<organism evidence="2 3">
    <name type="scientific">Spiribacter pallidus</name>
    <dbReference type="NCBI Taxonomy" id="1987936"/>
    <lineage>
        <taxon>Bacteria</taxon>
        <taxon>Pseudomonadati</taxon>
        <taxon>Pseudomonadota</taxon>
        <taxon>Gammaproteobacteria</taxon>
        <taxon>Chromatiales</taxon>
        <taxon>Ectothiorhodospiraceae</taxon>
        <taxon>Spiribacter</taxon>
    </lineage>
</organism>
<keyword evidence="1" id="KW-0812">Transmembrane</keyword>
<feature type="transmembrane region" description="Helical" evidence="1">
    <location>
        <begin position="459"/>
        <end position="487"/>
    </location>
</feature>
<feature type="transmembrane region" description="Helical" evidence="1">
    <location>
        <begin position="332"/>
        <end position="350"/>
    </location>
</feature>
<dbReference type="PANTHER" id="PTHR32063">
    <property type="match status" value="1"/>
</dbReference>
<dbReference type="SUPFAM" id="SSF82693">
    <property type="entry name" value="Multidrug efflux transporter AcrB pore domain, PN1, PN2, PC1 and PC2 subdomains"/>
    <property type="match status" value="3"/>
</dbReference>
<comment type="caution">
    <text evidence="2">The sequence shown here is derived from an EMBL/GenBank/DDBJ whole genome shotgun (WGS) entry which is preliminary data.</text>
</comment>
<dbReference type="InterPro" id="IPR027463">
    <property type="entry name" value="AcrB_DN_DC_subdom"/>
</dbReference>
<dbReference type="PRINTS" id="PR00702">
    <property type="entry name" value="ACRIFLAVINRP"/>
</dbReference>
<dbReference type="EMBL" id="JBAKFM010000001">
    <property type="protein sequence ID" value="MEX0468742.1"/>
    <property type="molecule type" value="Genomic_DNA"/>
</dbReference>
<name>A0ABV3TAU0_9GAMM</name>
<dbReference type="Gene3D" id="1.20.1640.10">
    <property type="entry name" value="Multidrug efflux transporter AcrB transmembrane domain"/>
    <property type="match status" value="2"/>
</dbReference>
<evidence type="ECO:0000313" key="3">
    <source>
        <dbReference type="Proteomes" id="UP001556709"/>
    </source>
</evidence>
<feature type="transmembrane region" description="Helical" evidence="1">
    <location>
        <begin position="887"/>
        <end position="907"/>
    </location>
</feature>